<gene>
    <name evidence="2" type="ORF">SYK_10990</name>
</gene>
<dbReference type="Pfam" id="PF01136">
    <property type="entry name" value="Peptidase_U32"/>
    <property type="match status" value="1"/>
</dbReference>
<dbReference type="RefSeq" id="WP_281762623.1">
    <property type="nucleotide sequence ID" value="NZ_AP026709.1"/>
</dbReference>
<evidence type="ECO:0000313" key="2">
    <source>
        <dbReference type="EMBL" id="BDQ36739.1"/>
    </source>
</evidence>
<dbReference type="PANTHER" id="PTHR30217:SF10">
    <property type="entry name" value="23S RRNA 5-HYDROXYCYTIDINE C2501 SYNTHASE"/>
    <property type="match status" value="1"/>
</dbReference>
<evidence type="ECO:0000313" key="3">
    <source>
        <dbReference type="Proteomes" id="UP001317742"/>
    </source>
</evidence>
<name>A0ABM8AYZ0_9BACT</name>
<accession>A0ABM8AYZ0</accession>
<dbReference type="InterPro" id="IPR051454">
    <property type="entry name" value="RNA/ubiquinone_mod_enzymes"/>
</dbReference>
<protein>
    <submittedName>
        <fullName evidence="2">Peptidase U32</fullName>
    </submittedName>
</protein>
<dbReference type="PANTHER" id="PTHR30217">
    <property type="entry name" value="PEPTIDASE U32 FAMILY"/>
    <property type="match status" value="1"/>
</dbReference>
<reference evidence="2 3" key="1">
    <citation type="submission" date="2022-08" db="EMBL/GenBank/DDBJ databases">
        <title>Genome Sequence of the sulphate-reducing bacterium, Pseudodesulfovibrio sp. SYK.</title>
        <authorList>
            <person name="Kondo R."/>
            <person name="Kataoka T."/>
        </authorList>
    </citation>
    <scope>NUCLEOTIDE SEQUENCE [LARGE SCALE GENOMIC DNA]</scope>
    <source>
        <strain evidence="2 3">SYK</strain>
    </source>
</reference>
<keyword evidence="3" id="KW-1185">Reference proteome</keyword>
<dbReference type="Proteomes" id="UP001317742">
    <property type="component" value="Chromosome"/>
</dbReference>
<proteinExistence type="predicted"/>
<evidence type="ECO:0000256" key="1">
    <source>
        <dbReference type="SAM" id="MobiDB-lite"/>
    </source>
</evidence>
<organism evidence="2 3">
    <name type="scientific">Pseudodesulfovibrio nedwellii</name>
    <dbReference type="NCBI Taxonomy" id="2973072"/>
    <lineage>
        <taxon>Bacteria</taxon>
        <taxon>Pseudomonadati</taxon>
        <taxon>Thermodesulfobacteriota</taxon>
        <taxon>Desulfovibrionia</taxon>
        <taxon>Desulfovibrionales</taxon>
        <taxon>Desulfovibrionaceae</taxon>
    </lineage>
</organism>
<dbReference type="EMBL" id="AP026709">
    <property type="protein sequence ID" value="BDQ36739.1"/>
    <property type="molecule type" value="Genomic_DNA"/>
</dbReference>
<sequence>MSKKHLPEIMAPAGDKYSYLAGVAAGADAIYVGLKHFSARMQAKNFSISELAQLASLGRDRGTKTYVAMNTLVKPGDPESAGRLIDRLQRTVKPYALIVQDLAMLTLAKQAGFTGELHLSTLANISHPTGLAIAKKLGASRVVIPRELNLDEVKLMADACPKDLDLEIFVHGALCHCVSGRCYWSSYLGGKSGLRGRCVQPCRRLYTQNKQYPERLFSCSDLSLDVLTKPLLSMPKVAAWKIEGRKKGPHYVFYTVKAYQMLRDNPNDAKIKKAAQDLLDQALGRPTSHSTFLPQRPFQPVQPKEQTSSGRLIGEIKRDQKKPFFQPREVLNPGDLIRIGYEDQPGHRTIPIRRRVPKRGRMDIPFSKQQKGPALPTGTKVFLVDRREPELTKLIKGLSNELDLFPAPESKESRFTPTWPKAAARSKTRNRAESINLFRQPPRGRIYDKTAFWLEKATISKVPQSSVIRAQWWLPPVIWPDEDKKYRSLIKEAVKKGAREFVLNAPWQAGYFEDRKNTKLVAGPFCNISNRLALGVLKDLGFSSAIISPELSFEDIEALSQNSPISLGFVIKGLWPFGLARFEAESVKMNETIKSPMHEVSFVRKHGQNNWIYPGWELDMTKEFRKLERLGFKSFVTIKEEWPKDVPRPKRTSEFNLRLNLL</sequence>
<feature type="region of interest" description="Disordered" evidence="1">
    <location>
        <begin position="290"/>
        <end position="309"/>
    </location>
</feature>
<dbReference type="InterPro" id="IPR001539">
    <property type="entry name" value="Peptidase_U32"/>
</dbReference>